<dbReference type="SUPFAM" id="SSF47240">
    <property type="entry name" value="Ferritin-like"/>
    <property type="match status" value="1"/>
</dbReference>
<evidence type="ECO:0000313" key="3">
    <source>
        <dbReference type="Proteomes" id="UP000306635"/>
    </source>
</evidence>
<accession>A0A5R9QLN8</accession>
<keyword evidence="3" id="KW-1185">Reference proteome</keyword>
<dbReference type="InterPro" id="IPR012347">
    <property type="entry name" value="Ferritin-like"/>
</dbReference>
<dbReference type="RefSeq" id="WP_037007937.1">
    <property type="nucleotide sequence ID" value="NZ_SWDV01000059.1"/>
</dbReference>
<organism evidence="2 3">
    <name type="scientific">Pseudomonas nicosulfuronedens</name>
    <dbReference type="NCBI Taxonomy" id="2571105"/>
    <lineage>
        <taxon>Bacteria</taxon>
        <taxon>Pseudomonadati</taxon>
        <taxon>Pseudomonadota</taxon>
        <taxon>Gammaproteobacteria</taxon>
        <taxon>Pseudomonadales</taxon>
        <taxon>Pseudomonadaceae</taxon>
        <taxon>Pseudomonas</taxon>
    </lineage>
</organism>
<proteinExistence type="predicted"/>
<dbReference type="InterPro" id="IPR046273">
    <property type="entry name" value="DUF6306"/>
</dbReference>
<sequence>MSDELIDWLQTLMRAERAGARVMLDSLRQAEELVARNRLEHLHQGEAESCRRLRRCLERLGVTPDTGVGDFHASAMAIDDLELRFDFIGRGQRWVARQITQRLPEIDEPWLREELEAVLRLHR</sequence>
<evidence type="ECO:0000259" key="1">
    <source>
        <dbReference type="Pfam" id="PF19825"/>
    </source>
</evidence>
<gene>
    <name evidence="2" type="ORF">FAS41_29045</name>
</gene>
<dbReference type="GO" id="GO:0051213">
    <property type="term" value="F:dioxygenase activity"/>
    <property type="evidence" value="ECO:0007669"/>
    <property type="project" value="UniProtKB-KW"/>
</dbReference>
<protein>
    <submittedName>
        <fullName evidence="2">Dioxygenase</fullName>
    </submittedName>
</protein>
<keyword evidence="2" id="KW-0560">Oxidoreductase</keyword>
<dbReference type="Proteomes" id="UP000306635">
    <property type="component" value="Unassembled WGS sequence"/>
</dbReference>
<reference evidence="2 3" key="1">
    <citation type="submission" date="2019-04" db="EMBL/GenBank/DDBJ databases">
        <authorList>
            <person name="Li M."/>
        </authorList>
    </citation>
    <scope>NUCLEOTIDE SEQUENCE [LARGE SCALE GENOMIC DNA]</scope>
    <source>
        <strain evidence="2 3">LAM1902</strain>
    </source>
</reference>
<keyword evidence="2" id="KW-0223">Dioxygenase</keyword>
<comment type="caution">
    <text evidence="2">The sequence shown here is derived from an EMBL/GenBank/DDBJ whole genome shotgun (WGS) entry which is preliminary data.</text>
</comment>
<name>A0A5R9QLN8_9PSED</name>
<feature type="domain" description="DUF6306" evidence="1">
    <location>
        <begin position="3"/>
        <end position="123"/>
    </location>
</feature>
<evidence type="ECO:0000313" key="2">
    <source>
        <dbReference type="EMBL" id="TLX70094.1"/>
    </source>
</evidence>
<dbReference type="InterPro" id="IPR009078">
    <property type="entry name" value="Ferritin-like_SF"/>
</dbReference>
<dbReference type="OrthoDB" id="9778912at2"/>
<dbReference type="EMBL" id="SWDV01000059">
    <property type="protein sequence ID" value="TLX70094.1"/>
    <property type="molecule type" value="Genomic_DNA"/>
</dbReference>
<dbReference type="Pfam" id="PF19825">
    <property type="entry name" value="DUF6306"/>
    <property type="match status" value="1"/>
</dbReference>
<dbReference type="AlphaFoldDB" id="A0A5R9QLN8"/>
<dbReference type="Gene3D" id="1.20.1260.10">
    <property type="match status" value="1"/>
</dbReference>